<gene>
    <name evidence="6" type="ORF">CEUTPL_LOCUS6465</name>
</gene>
<organism evidence="6 7">
    <name type="scientific">Ceutorhynchus assimilis</name>
    <name type="common">cabbage seed weevil</name>
    <dbReference type="NCBI Taxonomy" id="467358"/>
    <lineage>
        <taxon>Eukaryota</taxon>
        <taxon>Metazoa</taxon>
        <taxon>Ecdysozoa</taxon>
        <taxon>Arthropoda</taxon>
        <taxon>Hexapoda</taxon>
        <taxon>Insecta</taxon>
        <taxon>Pterygota</taxon>
        <taxon>Neoptera</taxon>
        <taxon>Endopterygota</taxon>
        <taxon>Coleoptera</taxon>
        <taxon>Polyphaga</taxon>
        <taxon>Cucujiformia</taxon>
        <taxon>Curculionidae</taxon>
        <taxon>Ceutorhynchinae</taxon>
        <taxon>Ceutorhynchus</taxon>
    </lineage>
</organism>
<dbReference type="SUPFAM" id="SSF52540">
    <property type="entry name" value="P-loop containing nucleoside triphosphate hydrolases"/>
    <property type="match status" value="1"/>
</dbReference>
<keyword evidence="3" id="KW-0067">ATP-binding</keyword>
<evidence type="ECO:0000256" key="4">
    <source>
        <dbReference type="SAM" id="MobiDB-lite"/>
    </source>
</evidence>
<keyword evidence="7" id="KW-1185">Reference proteome</keyword>
<accession>A0A9N9QMX2</accession>
<feature type="domain" description="AAA+ ATPase" evidence="5">
    <location>
        <begin position="185"/>
        <end position="320"/>
    </location>
</feature>
<evidence type="ECO:0000259" key="5">
    <source>
        <dbReference type="SMART" id="SM00382"/>
    </source>
</evidence>
<dbReference type="Proteomes" id="UP001152799">
    <property type="component" value="Chromosome 3"/>
</dbReference>
<dbReference type="OrthoDB" id="5334845at2759"/>
<dbReference type="Gene3D" id="1.10.8.60">
    <property type="match status" value="1"/>
</dbReference>
<dbReference type="PANTHER" id="PTHR23074:SF72">
    <property type="entry name" value="VACUOLAR PROTEIN SORTING-ASSOCIATED PROTEIN 4B"/>
    <property type="match status" value="1"/>
</dbReference>
<evidence type="ECO:0000313" key="7">
    <source>
        <dbReference type="Proteomes" id="UP001152799"/>
    </source>
</evidence>
<evidence type="ECO:0000256" key="3">
    <source>
        <dbReference type="ARBA" id="ARBA00022840"/>
    </source>
</evidence>
<dbReference type="InterPro" id="IPR003959">
    <property type="entry name" value="ATPase_AAA_core"/>
</dbReference>
<dbReference type="InterPro" id="IPR015415">
    <property type="entry name" value="Spast_Vps4_C"/>
</dbReference>
<dbReference type="PANTHER" id="PTHR23074">
    <property type="entry name" value="AAA DOMAIN-CONTAINING"/>
    <property type="match status" value="1"/>
</dbReference>
<dbReference type="Pfam" id="PF17862">
    <property type="entry name" value="AAA_lid_3"/>
    <property type="match status" value="1"/>
</dbReference>
<dbReference type="Gene3D" id="3.40.50.300">
    <property type="entry name" value="P-loop containing nucleotide triphosphate hydrolases"/>
    <property type="match status" value="1"/>
</dbReference>
<evidence type="ECO:0000256" key="2">
    <source>
        <dbReference type="ARBA" id="ARBA00022741"/>
    </source>
</evidence>
<dbReference type="EMBL" id="OU892279">
    <property type="protein sequence ID" value="CAG9765865.1"/>
    <property type="molecule type" value="Genomic_DNA"/>
</dbReference>
<dbReference type="Pfam" id="PF09336">
    <property type="entry name" value="Vps4_C"/>
    <property type="match status" value="1"/>
</dbReference>
<sequence length="453" mass="50795">MTTLCFDVSGLSMDDRFQKLGCMLDAVETVLRNQVQQKDHLMIHLSAYNHFNAPEANTNGINLEDLQTIKVNEPDNSVAAVNNENHNNLPNACSGNANSLPTPTENKSSYNNLPEPSAINVGNQNNLPVAKIINQDIPMPDNFSIEVPLVNGLREIGGLKTVKNELFTLVVLPKLQPQLYSRINRCCSVLLYGPPGTGKTRLAHGLAAESGAVFLSLSVRDILSSFVGETEKNMGKLFDYLRTTKSYTLLFIDEIDSLCRGRTSSEADYSRRIKTELMCQLNKMEQLRNCVILAATNCPWDLDAAFLRRFQKHIFVPLPTAEDRIELFQILAKDLSIFQNQEQLSEFISVTEGFTGSDIANLVNDAQHMPLNELEYAKLWRFTPDGCFEPIINEAELLTNGIVIEVSELKNLPPGSVRCRPVTVRDFLEAAKKVHVTARMEDIQKYENYRNNK</sequence>
<dbReference type="SMART" id="SM00382">
    <property type="entry name" value="AAA"/>
    <property type="match status" value="1"/>
</dbReference>
<dbReference type="GO" id="GO:0016197">
    <property type="term" value="P:endosomal transport"/>
    <property type="evidence" value="ECO:0007669"/>
    <property type="project" value="TreeGrafter"/>
</dbReference>
<feature type="region of interest" description="Disordered" evidence="4">
    <location>
        <begin position="82"/>
        <end position="108"/>
    </location>
</feature>
<name>A0A9N9QMX2_9CUCU</name>
<dbReference type="GO" id="GO:0005524">
    <property type="term" value="F:ATP binding"/>
    <property type="evidence" value="ECO:0007669"/>
    <property type="project" value="UniProtKB-KW"/>
</dbReference>
<dbReference type="InterPro" id="IPR050304">
    <property type="entry name" value="MT-severing_AAA_ATPase"/>
</dbReference>
<dbReference type="AlphaFoldDB" id="A0A9N9QMX2"/>
<protein>
    <recommendedName>
        <fullName evidence="5">AAA+ ATPase domain-containing protein</fullName>
    </recommendedName>
</protein>
<evidence type="ECO:0000256" key="1">
    <source>
        <dbReference type="ARBA" id="ARBA00006914"/>
    </source>
</evidence>
<reference evidence="6" key="1">
    <citation type="submission" date="2022-01" db="EMBL/GenBank/DDBJ databases">
        <authorList>
            <person name="King R."/>
        </authorList>
    </citation>
    <scope>NUCLEOTIDE SEQUENCE</scope>
</reference>
<dbReference type="GO" id="GO:0016887">
    <property type="term" value="F:ATP hydrolysis activity"/>
    <property type="evidence" value="ECO:0007669"/>
    <property type="project" value="InterPro"/>
</dbReference>
<proteinExistence type="inferred from homology"/>
<dbReference type="InterPro" id="IPR027417">
    <property type="entry name" value="P-loop_NTPase"/>
</dbReference>
<dbReference type="InterPro" id="IPR003593">
    <property type="entry name" value="AAA+_ATPase"/>
</dbReference>
<keyword evidence="2" id="KW-0547">Nucleotide-binding</keyword>
<dbReference type="Pfam" id="PF00004">
    <property type="entry name" value="AAA"/>
    <property type="match status" value="1"/>
</dbReference>
<dbReference type="InterPro" id="IPR041569">
    <property type="entry name" value="AAA_lid_3"/>
</dbReference>
<evidence type="ECO:0000313" key="6">
    <source>
        <dbReference type="EMBL" id="CAG9765865.1"/>
    </source>
</evidence>
<dbReference type="GO" id="GO:0007033">
    <property type="term" value="P:vacuole organization"/>
    <property type="evidence" value="ECO:0007669"/>
    <property type="project" value="TreeGrafter"/>
</dbReference>
<comment type="similarity">
    <text evidence="1">Belongs to the AAA ATPase family.</text>
</comment>